<evidence type="ECO:0000313" key="2">
    <source>
        <dbReference type="EMBL" id="EDM13323.1"/>
    </source>
</evidence>
<name>A6J084_RAT</name>
<reference evidence="2 3" key="1">
    <citation type="submission" date="2005-07" db="EMBL/GenBank/DDBJ databases">
        <authorList>
            <person name="Mural R.J."/>
            <person name="Li P.W."/>
            <person name="Adams M.D."/>
            <person name="Amanatides P.G."/>
            <person name="Baden-Tillson H."/>
            <person name="Barnstead M."/>
            <person name="Chin S.H."/>
            <person name="Dew I."/>
            <person name="Evans C.A."/>
            <person name="Ferriera S."/>
            <person name="Flanigan M."/>
            <person name="Fosler C."/>
            <person name="Glodek A."/>
            <person name="Gu Z."/>
            <person name="Holt R.A."/>
            <person name="Jennings D."/>
            <person name="Kraft C.L."/>
            <person name="Lu F."/>
            <person name="Nguyen T."/>
            <person name="Nusskern D.R."/>
            <person name="Pfannkoch C.M."/>
            <person name="Sitter C."/>
            <person name="Sutton G.G."/>
            <person name="Venter J.C."/>
            <person name="Wang Z."/>
            <person name="Woodage T."/>
            <person name="Zheng X.H."/>
            <person name="Zhong F."/>
        </authorList>
    </citation>
    <scope>NUCLEOTIDE SEQUENCE [LARGE SCALE GENOMIC DNA]</scope>
    <source>
        <strain>BN</strain>
        <strain evidence="3">Sprague-Dawley</strain>
    </source>
</reference>
<accession>A6J084</accession>
<evidence type="ECO:0000256" key="1">
    <source>
        <dbReference type="SAM" id="MobiDB-lite"/>
    </source>
</evidence>
<sequence length="79" mass="7862">MAFPQGCLSPPPPPQLPPMTNGSSSGTLGCPTTTTSSRLASSSRSTAVPSLCASVLLPPARTASCWLAVREAAAAGMFG</sequence>
<feature type="region of interest" description="Disordered" evidence="1">
    <location>
        <begin position="1"/>
        <end position="44"/>
    </location>
</feature>
<gene>
    <name evidence="2" type="ORF">rCG_21364</name>
</gene>
<evidence type="ECO:0000313" key="3">
    <source>
        <dbReference type="Proteomes" id="UP000234681"/>
    </source>
</evidence>
<proteinExistence type="predicted"/>
<feature type="compositionally biased region" description="Low complexity" evidence="1">
    <location>
        <begin position="32"/>
        <end position="44"/>
    </location>
</feature>
<feature type="compositionally biased region" description="Polar residues" evidence="1">
    <location>
        <begin position="20"/>
        <end position="31"/>
    </location>
</feature>
<dbReference type="AlphaFoldDB" id="A6J084"/>
<dbReference type="Proteomes" id="UP000234681">
    <property type="component" value="Chromosome 12"/>
</dbReference>
<dbReference type="EMBL" id="CH473973">
    <property type="protein sequence ID" value="EDM13323.1"/>
    <property type="molecule type" value="Genomic_DNA"/>
</dbReference>
<protein>
    <submittedName>
        <fullName evidence="2">RCG21364, isoform CRA_b</fullName>
    </submittedName>
</protein>
<organism evidence="2 3">
    <name type="scientific">Rattus norvegicus</name>
    <name type="common">Rat</name>
    <dbReference type="NCBI Taxonomy" id="10116"/>
    <lineage>
        <taxon>Eukaryota</taxon>
        <taxon>Metazoa</taxon>
        <taxon>Chordata</taxon>
        <taxon>Craniata</taxon>
        <taxon>Vertebrata</taxon>
        <taxon>Euteleostomi</taxon>
        <taxon>Mammalia</taxon>
        <taxon>Eutheria</taxon>
        <taxon>Euarchontoglires</taxon>
        <taxon>Glires</taxon>
        <taxon>Rodentia</taxon>
        <taxon>Myomorpha</taxon>
        <taxon>Muroidea</taxon>
        <taxon>Muridae</taxon>
        <taxon>Murinae</taxon>
        <taxon>Rattus</taxon>
    </lineage>
</organism>